<organism evidence="2 3">
    <name type="scientific">Pluralibacter gergoviae</name>
    <name type="common">Enterobacter gergoviae</name>
    <dbReference type="NCBI Taxonomy" id="61647"/>
    <lineage>
        <taxon>Bacteria</taxon>
        <taxon>Pseudomonadati</taxon>
        <taxon>Pseudomonadota</taxon>
        <taxon>Gammaproteobacteria</taxon>
        <taxon>Enterobacterales</taxon>
        <taxon>Enterobacteriaceae</taxon>
        <taxon>Pluralibacter</taxon>
    </lineage>
</organism>
<comment type="caution">
    <text evidence="2">The sequence shown here is derived from an EMBL/GenBank/DDBJ whole genome shotgun (WGS) entry which is preliminary data.</text>
</comment>
<dbReference type="EMBL" id="LDZF01000023">
    <property type="protein sequence ID" value="KMK11888.1"/>
    <property type="molecule type" value="Genomic_DNA"/>
</dbReference>
<feature type="domain" description="KAP NTPase" evidence="1">
    <location>
        <begin position="23"/>
        <end position="90"/>
    </location>
</feature>
<name>A0A0J5KWF4_PLUGE</name>
<dbReference type="Gene3D" id="3.40.50.300">
    <property type="entry name" value="P-loop containing nucleotide triphosphate hydrolases"/>
    <property type="match status" value="1"/>
</dbReference>
<sequence length="162" mass="18438">MTLRLQTESPADQDMFRGSSHEKVAENVAQIIRTPDVNIIGLEGELGSGKSTILKFLQKKLKDDFTFINFDAERYHHGSTKKALIDVIHHGVSLQCPGSRDVLDKYKNLALGNIVEYDKRVSSRLSWLTVVFILLSLLSVQMLRYVLTDLNQYFTNNDLTHE</sequence>
<gene>
    <name evidence="2" type="ORF">ABW06_19020</name>
</gene>
<dbReference type="AlphaFoldDB" id="A0A0J5KWF4"/>
<keyword evidence="3" id="KW-1185">Reference proteome</keyword>
<dbReference type="Pfam" id="PF07693">
    <property type="entry name" value="KAP_NTPase"/>
    <property type="match status" value="1"/>
</dbReference>
<reference evidence="2 3" key="1">
    <citation type="submission" date="2015-05" db="EMBL/GenBank/DDBJ databases">
        <title>Genome sequences of Pluralibacter gergoviae.</title>
        <authorList>
            <person name="Greninger A.L."/>
            <person name="Miller S."/>
        </authorList>
    </citation>
    <scope>NUCLEOTIDE SEQUENCE [LARGE SCALE GENOMIC DNA]</scope>
    <source>
        <strain evidence="2 3">JS81F13</strain>
    </source>
</reference>
<accession>A0A0J5KWF4</accession>
<evidence type="ECO:0000313" key="3">
    <source>
        <dbReference type="Proteomes" id="UP000036196"/>
    </source>
</evidence>
<protein>
    <recommendedName>
        <fullName evidence="1">KAP NTPase domain-containing protein</fullName>
    </recommendedName>
</protein>
<dbReference type="Proteomes" id="UP000036196">
    <property type="component" value="Unassembled WGS sequence"/>
</dbReference>
<proteinExistence type="predicted"/>
<dbReference type="InterPro" id="IPR027417">
    <property type="entry name" value="P-loop_NTPase"/>
</dbReference>
<evidence type="ECO:0000259" key="1">
    <source>
        <dbReference type="Pfam" id="PF07693"/>
    </source>
</evidence>
<evidence type="ECO:0000313" key="2">
    <source>
        <dbReference type="EMBL" id="KMK11888.1"/>
    </source>
</evidence>
<dbReference type="InterPro" id="IPR011646">
    <property type="entry name" value="KAP_P-loop"/>
</dbReference>
<dbReference type="PATRIC" id="fig|61647.15.peg.2347"/>
<dbReference type="RefSeq" id="WP_023280967.1">
    <property type="nucleotide sequence ID" value="NZ_LDZF01000023.1"/>
</dbReference>
<dbReference type="SUPFAM" id="SSF52540">
    <property type="entry name" value="P-loop containing nucleoside triphosphate hydrolases"/>
    <property type="match status" value="1"/>
</dbReference>